<evidence type="ECO:0000256" key="9">
    <source>
        <dbReference type="ARBA" id="ARBA00022723"/>
    </source>
</evidence>
<dbReference type="CDD" id="cd01335">
    <property type="entry name" value="Radical_SAM"/>
    <property type="match status" value="1"/>
</dbReference>
<dbReference type="GO" id="GO:0051539">
    <property type="term" value="F:4 iron, 4 sulfur cluster binding"/>
    <property type="evidence" value="ECO:0007669"/>
    <property type="project" value="UniProtKB-UniRule"/>
</dbReference>
<comment type="miscellaneous">
    <text evidence="13">Reaction proceeds by a ping-pong mechanism involving intermediate methylation of a conserved cysteine residue.</text>
</comment>
<protein>
    <recommendedName>
        <fullName evidence="13">Probable dual-specificity RNA methyltransferase RlmN</fullName>
        <ecNumber evidence="13">2.1.1.192</ecNumber>
    </recommendedName>
    <alternativeName>
        <fullName evidence="13">23S rRNA (adenine(2503)-C(2))-methyltransferase</fullName>
    </alternativeName>
    <alternativeName>
        <fullName evidence="13">23S rRNA m2A2503 methyltransferase</fullName>
    </alternativeName>
    <alternativeName>
        <fullName evidence="13">Ribosomal RNA large subunit methyltransferase N</fullName>
    </alternativeName>
    <alternativeName>
        <fullName evidence="13">tRNA (adenine(37)-C(2))-methyltransferase</fullName>
    </alternativeName>
    <alternativeName>
        <fullName evidence="13">tRNA m2A37 methyltransferase</fullName>
    </alternativeName>
</protein>
<comment type="caution">
    <text evidence="15">The sequence shown here is derived from an EMBL/GenBank/DDBJ whole genome shotgun (WGS) entry which is preliminary data.</text>
</comment>
<feature type="active site" description="S-methylcysteine intermediate" evidence="13">
    <location>
        <position position="338"/>
    </location>
</feature>
<dbReference type="GO" id="GO:0005737">
    <property type="term" value="C:cytoplasm"/>
    <property type="evidence" value="ECO:0007669"/>
    <property type="project" value="UniProtKB-SubCell"/>
</dbReference>
<sequence length="348" mass="39617">MEKENIYGFSLEQLTAKMIGLNQSSYRSKQLFSWLYKKDADSFDQMSDVSKAFREELKEKFSLDLPKIFVKRFSEDGTIKLLLELSDGHKIETVLMHYVYGDAVCVTSQVGCNMGCKFCASGLLKKVRNLKVEEMVGQVIVMNRLLKEVDPSRHVSHIVVMGTGEPFDNYDNVMSFIRIANSPSGMEIGARHITVSTCGIVPGILRYGKEGLQVNLAVSFHAPIDEIRSKIMPVNRAYPLEKLIPALEEYYADSNRNMTFEYIMIKDLNDSDECAKELAKIAKRVHAFVNLIPYNKVVENDFERSSNNRIHYFHNYLLSQGIKSTIRKEFGSDIEAACGQLRARYEGK</sequence>
<dbReference type="AlphaFoldDB" id="A0A9D9DA85"/>
<feature type="binding site" evidence="13">
    <location>
        <position position="112"/>
    </location>
    <ligand>
        <name>[4Fe-4S] cluster</name>
        <dbReference type="ChEBI" id="CHEBI:49883"/>
        <note>4Fe-4S-S-AdoMet</note>
    </ligand>
</feature>
<dbReference type="GO" id="GO:0000049">
    <property type="term" value="F:tRNA binding"/>
    <property type="evidence" value="ECO:0007669"/>
    <property type="project" value="UniProtKB-UniRule"/>
</dbReference>
<dbReference type="PANTHER" id="PTHR30544">
    <property type="entry name" value="23S RRNA METHYLTRANSFERASE"/>
    <property type="match status" value="1"/>
</dbReference>
<feature type="binding site" evidence="13">
    <location>
        <position position="295"/>
    </location>
    <ligand>
        <name>S-adenosyl-L-methionine</name>
        <dbReference type="ChEBI" id="CHEBI:59789"/>
    </ligand>
</feature>
<dbReference type="InterPro" id="IPR040072">
    <property type="entry name" value="Methyltransferase_A"/>
</dbReference>
<dbReference type="SFLD" id="SFLDF00275">
    <property type="entry name" value="adenosine_C2_methyltransferase"/>
    <property type="match status" value="1"/>
</dbReference>
<evidence type="ECO:0000256" key="5">
    <source>
        <dbReference type="ARBA" id="ARBA00022603"/>
    </source>
</evidence>
<dbReference type="SFLD" id="SFLDS00029">
    <property type="entry name" value="Radical_SAM"/>
    <property type="match status" value="1"/>
</dbReference>
<dbReference type="GO" id="GO:0046872">
    <property type="term" value="F:metal ion binding"/>
    <property type="evidence" value="ECO:0007669"/>
    <property type="project" value="UniProtKB-KW"/>
</dbReference>
<evidence type="ECO:0000256" key="12">
    <source>
        <dbReference type="ARBA" id="ARBA00023157"/>
    </source>
</evidence>
<comment type="subcellular location">
    <subcellularLocation>
        <location evidence="1 13">Cytoplasm</location>
    </subcellularLocation>
</comment>
<feature type="domain" description="Radical SAM core" evidence="14">
    <location>
        <begin position="98"/>
        <end position="333"/>
    </location>
</feature>
<dbReference type="InterPro" id="IPR007197">
    <property type="entry name" value="rSAM"/>
</dbReference>
<evidence type="ECO:0000313" key="16">
    <source>
        <dbReference type="Proteomes" id="UP000823629"/>
    </source>
</evidence>
<evidence type="ECO:0000313" key="15">
    <source>
        <dbReference type="EMBL" id="MBO8414708.1"/>
    </source>
</evidence>
<dbReference type="SFLD" id="SFLDG01062">
    <property type="entry name" value="methyltransferase_(Class_A)"/>
    <property type="match status" value="1"/>
</dbReference>
<keyword evidence="8 13" id="KW-0819">tRNA processing</keyword>
<evidence type="ECO:0000256" key="11">
    <source>
        <dbReference type="ARBA" id="ARBA00023014"/>
    </source>
</evidence>
<evidence type="ECO:0000256" key="3">
    <source>
        <dbReference type="ARBA" id="ARBA00022490"/>
    </source>
</evidence>
<dbReference type="GO" id="GO:0030488">
    <property type="term" value="P:tRNA methylation"/>
    <property type="evidence" value="ECO:0007669"/>
    <property type="project" value="UniProtKB-UniRule"/>
</dbReference>
<comment type="caution">
    <text evidence="13">Lacks conserved residue(s) required for the propagation of feature annotation.</text>
</comment>
<feature type="active site" description="Proton acceptor" evidence="13">
    <location>
        <position position="92"/>
    </location>
</feature>
<keyword evidence="12 13" id="KW-1015">Disulfide bond</keyword>
<evidence type="ECO:0000256" key="13">
    <source>
        <dbReference type="HAMAP-Rule" id="MF_01849"/>
    </source>
</evidence>
<dbReference type="HAMAP" id="MF_01849">
    <property type="entry name" value="RNA_methyltr_RlmN"/>
    <property type="match status" value="1"/>
</dbReference>
<dbReference type="GO" id="GO:0019843">
    <property type="term" value="F:rRNA binding"/>
    <property type="evidence" value="ECO:0007669"/>
    <property type="project" value="UniProtKB-UniRule"/>
</dbReference>
<dbReference type="InterPro" id="IPR058240">
    <property type="entry name" value="rSAM_sf"/>
</dbReference>
<dbReference type="SUPFAM" id="SSF102114">
    <property type="entry name" value="Radical SAM enzymes"/>
    <property type="match status" value="1"/>
</dbReference>
<reference evidence="15" key="1">
    <citation type="submission" date="2020-10" db="EMBL/GenBank/DDBJ databases">
        <authorList>
            <person name="Gilroy R."/>
        </authorList>
    </citation>
    <scope>NUCLEOTIDE SEQUENCE</scope>
    <source>
        <strain evidence="15">1748</strain>
    </source>
</reference>
<dbReference type="Proteomes" id="UP000823629">
    <property type="component" value="Unassembled WGS sequence"/>
</dbReference>
<evidence type="ECO:0000256" key="4">
    <source>
        <dbReference type="ARBA" id="ARBA00022552"/>
    </source>
</evidence>
<dbReference type="InterPro" id="IPR013785">
    <property type="entry name" value="Aldolase_TIM"/>
</dbReference>
<evidence type="ECO:0000256" key="6">
    <source>
        <dbReference type="ARBA" id="ARBA00022679"/>
    </source>
</evidence>
<feature type="binding site" evidence="13">
    <location>
        <position position="119"/>
    </location>
    <ligand>
        <name>[4Fe-4S] cluster</name>
        <dbReference type="ChEBI" id="CHEBI:49883"/>
        <note>4Fe-4S-S-AdoMet</note>
    </ligand>
</feature>
<comment type="catalytic activity">
    <reaction evidence="13">
        <text>adenosine(37) in tRNA + 2 reduced [2Fe-2S]-[ferredoxin] + 2 S-adenosyl-L-methionine = 2-methyladenosine(37) in tRNA + 5'-deoxyadenosine + L-methionine + 2 oxidized [2Fe-2S]-[ferredoxin] + S-adenosyl-L-homocysteine</text>
        <dbReference type="Rhea" id="RHEA:43332"/>
        <dbReference type="Rhea" id="RHEA-COMP:10000"/>
        <dbReference type="Rhea" id="RHEA-COMP:10001"/>
        <dbReference type="Rhea" id="RHEA-COMP:10162"/>
        <dbReference type="Rhea" id="RHEA-COMP:10485"/>
        <dbReference type="ChEBI" id="CHEBI:17319"/>
        <dbReference type="ChEBI" id="CHEBI:33737"/>
        <dbReference type="ChEBI" id="CHEBI:33738"/>
        <dbReference type="ChEBI" id="CHEBI:57844"/>
        <dbReference type="ChEBI" id="CHEBI:57856"/>
        <dbReference type="ChEBI" id="CHEBI:59789"/>
        <dbReference type="ChEBI" id="CHEBI:74411"/>
        <dbReference type="ChEBI" id="CHEBI:74497"/>
        <dbReference type="EC" id="2.1.1.192"/>
    </reaction>
</comment>
<evidence type="ECO:0000256" key="10">
    <source>
        <dbReference type="ARBA" id="ARBA00023004"/>
    </source>
</evidence>
<comment type="similarity">
    <text evidence="13">Belongs to the radical SAM superfamily. RlmN family.</text>
</comment>
<comment type="catalytic activity">
    <reaction evidence="13">
        <text>adenosine(2503) in 23S rRNA + 2 reduced [2Fe-2S]-[ferredoxin] + 2 S-adenosyl-L-methionine = 2-methyladenosine(2503) in 23S rRNA + 5'-deoxyadenosine + L-methionine + 2 oxidized [2Fe-2S]-[ferredoxin] + S-adenosyl-L-homocysteine</text>
        <dbReference type="Rhea" id="RHEA:42916"/>
        <dbReference type="Rhea" id="RHEA-COMP:10000"/>
        <dbReference type="Rhea" id="RHEA-COMP:10001"/>
        <dbReference type="Rhea" id="RHEA-COMP:10152"/>
        <dbReference type="Rhea" id="RHEA-COMP:10282"/>
        <dbReference type="ChEBI" id="CHEBI:17319"/>
        <dbReference type="ChEBI" id="CHEBI:33737"/>
        <dbReference type="ChEBI" id="CHEBI:33738"/>
        <dbReference type="ChEBI" id="CHEBI:57844"/>
        <dbReference type="ChEBI" id="CHEBI:57856"/>
        <dbReference type="ChEBI" id="CHEBI:59789"/>
        <dbReference type="ChEBI" id="CHEBI:74411"/>
        <dbReference type="ChEBI" id="CHEBI:74497"/>
        <dbReference type="EC" id="2.1.1.192"/>
    </reaction>
</comment>
<dbReference type="InterPro" id="IPR004383">
    <property type="entry name" value="rRNA_lsu_MTrfase_RlmN/Cfr"/>
</dbReference>
<name>A0A9D9DA85_9BACL</name>
<dbReference type="PIRSF" id="PIRSF006004">
    <property type="entry name" value="CHP00048"/>
    <property type="match status" value="1"/>
</dbReference>
<evidence type="ECO:0000256" key="2">
    <source>
        <dbReference type="ARBA" id="ARBA00022485"/>
    </source>
</evidence>
<keyword evidence="4 13" id="KW-0698">rRNA processing</keyword>
<keyword evidence="9 13" id="KW-0479">Metal-binding</keyword>
<dbReference type="EC" id="2.1.1.192" evidence="13"/>
<dbReference type="PANTHER" id="PTHR30544:SF5">
    <property type="entry name" value="RADICAL SAM CORE DOMAIN-CONTAINING PROTEIN"/>
    <property type="match status" value="1"/>
</dbReference>
<dbReference type="Gene3D" id="1.10.150.530">
    <property type="match status" value="1"/>
</dbReference>
<accession>A0A9D9DA85</accession>
<dbReference type="FunFam" id="3.20.20.70:FF:000014">
    <property type="entry name" value="Probable dual-specificity RNA methyltransferase RlmN"/>
    <property type="match status" value="1"/>
</dbReference>
<organism evidence="15 16">
    <name type="scientific">Candidatus Scatoplasma merdavium</name>
    <dbReference type="NCBI Taxonomy" id="2840932"/>
    <lineage>
        <taxon>Bacteria</taxon>
        <taxon>Bacillati</taxon>
        <taxon>Bacillota</taxon>
        <taxon>Bacilli</taxon>
        <taxon>Bacillales</taxon>
        <taxon>Candidatus Scatoplasma</taxon>
    </lineage>
</organism>
<keyword evidence="5 13" id="KW-0489">Methyltransferase</keyword>
<dbReference type="NCBIfam" id="TIGR00048">
    <property type="entry name" value="rRNA_mod_RlmN"/>
    <property type="match status" value="1"/>
</dbReference>
<feature type="binding site" evidence="13">
    <location>
        <position position="116"/>
    </location>
    <ligand>
        <name>[4Fe-4S] cluster</name>
        <dbReference type="ChEBI" id="CHEBI:49883"/>
        <note>4Fe-4S-S-AdoMet</note>
    </ligand>
</feature>
<dbReference type="Pfam" id="PF04055">
    <property type="entry name" value="Radical_SAM"/>
    <property type="match status" value="1"/>
</dbReference>
<feature type="binding site" evidence="13">
    <location>
        <begin position="164"/>
        <end position="165"/>
    </location>
    <ligand>
        <name>S-adenosyl-L-methionine</name>
        <dbReference type="ChEBI" id="CHEBI:59789"/>
    </ligand>
</feature>
<comment type="function">
    <text evidence="13">Specifically methylates position 2 of adenine 2503 in 23S rRNA and position 2 of adenine 37 in tRNAs.</text>
</comment>
<proteinExistence type="inferred from homology"/>
<evidence type="ECO:0000256" key="7">
    <source>
        <dbReference type="ARBA" id="ARBA00022691"/>
    </source>
</evidence>
<keyword evidence="7 13" id="KW-0949">S-adenosyl-L-methionine</keyword>
<keyword evidence="2 13" id="KW-0004">4Fe-4S</keyword>
<dbReference type="GO" id="GO:0070475">
    <property type="term" value="P:rRNA base methylation"/>
    <property type="evidence" value="ECO:0007669"/>
    <property type="project" value="UniProtKB-UniRule"/>
</dbReference>
<keyword evidence="11 13" id="KW-0411">Iron-sulfur</keyword>
<evidence type="ECO:0000259" key="14">
    <source>
        <dbReference type="PROSITE" id="PS51918"/>
    </source>
</evidence>
<keyword evidence="6 13" id="KW-0808">Transferase</keyword>
<dbReference type="EMBL" id="JADING010000130">
    <property type="protein sequence ID" value="MBO8414708.1"/>
    <property type="molecule type" value="Genomic_DNA"/>
</dbReference>
<reference evidence="15" key="2">
    <citation type="journal article" date="2021" name="PeerJ">
        <title>Extensive microbial diversity within the chicken gut microbiome revealed by metagenomics and culture.</title>
        <authorList>
            <person name="Gilroy R."/>
            <person name="Ravi A."/>
            <person name="Getino M."/>
            <person name="Pursley I."/>
            <person name="Horton D.L."/>
            <person name="Alikhan N.F."/>
            <person name="Baker D."/>
            <person name="Gharbi K."/>
            <person name="Hall N."/>
            <person name="Watson M."/>
            <person name="Adriaenssens E.M."/>
            <person name="Foster-Nyarko E."/>
            <person name="Jarju S."/>
            <person name="Secka A."/>
            <person name="Antonio M."/>
            <person name="Oren A."/>
            <person name="Chaudhuri R.R."/>
            <person name="La Ragione R."/>
            <person name="Hildebrand F."/>
            <person name="Pallen M.J."/>
        </authorList>
    </citation>
    <scope>NUCLEOTIDE SEQUENCE</scope>
    <source>
        <strain evidence="15">1748</strain>
    </source>
</reference>
<dbReference type="GO" id="GO:0070040">
    <property type="term" value="F:rRNA (adenine(2503)-C2-)-methyltransferase activity"/>
    <property type="evidence" value="ECO:0007669"/>
    <property type="project" value="UniProtKB-UniRule"/>
</dbReference>
<dbReference type="InterPro" id="IPR048641">
    <property type="entry name" value="RlmN_N"/>
</dbReference>
<dbReference type="InterPro" id="IPR027492">
    <property type="entry name" value="RNA_MTrfase_RlmN"/>
</dbReference>
<dbReference type="Gene3D" id="3.20.20.70">
    <property type="entry name" value="Aldolase class I"/>
    <property type="match status" value="1"/>
</dbReference>
<keyword evidence="10 13" id="KW-0408">Iron</keyword>
<dbReference type="GO" id="GO:0002935">
    <property type="term" value="F:tRNA (adenine(37)-C2)-methyltransferase activity"/>
    <property type="evidence" value="ECO:0007669"/>
    <property type="project" value="UniProtKB-UniRule"/>
</dbReference>
<dbReference type="Pfam" id="PF21016">
    <property type="entry name" value="RlmN_N"/>
    <property type="match status" value="1"/>
</dbReference>
<gene>
    <name evidence="13 15" type="primary">rlmN</name>
    <name evidence="15" type="ORF">IAC78_04505</name>
</gene>
<evidence type="ECO:0000256" key="1">
    <source>
        <dbReference type="ARBA" id="ARBA00004496"/>
    </source>
</evidence>
<evidence type="ECO:0000256" key="8">
    <source>
        <dbReference type="ARBA" id="ARBA00022694"/>
    </source>
</evidence>
<dbReference type="PROSITE" id="PS51918">
    <property type="entry name" value="RADICAL_SAM"/>
    <property type="match status" value="1"/>
</dbReference>
<feature type="binding site" evidence="13">
    <location>
        <begin position="219"/>
        <end position="221"/>
    </location>
    <ligand>
        <name>S-adenosyl-L-methionine</name>
        <dbReference type="ChEBI" id="CHEBI:59789"/>
    </ligand>
</feature>
<keyword evidence="3 13" id="KW-0963">Cytoplasm</keyword>
<comment type="cofactor">
    <cofactor evidence="13">
        <name>[4Fe-4S] cluster</name>
        <dbReference type="ChEBI" id="CHEBI:49883"/>
    </cofactor>
    <text evidence="13">Binds 1 [4Fe-4S] cluster. The cluster is coordinated with 3 cysteines and an exchangeable S-adenosyl-L-methionine.</text>
</comment>
<feature type="binding site" evidence="13">
    <location>
        <position position="196"/>
    </location>
    <ligand>
        <name>S-adenosyl-L-methionine</name>
        <dbReference type="ChEBI" id="CHEBI:59789"/>
    </ligand>
</feature>